<name>A0ABS8GBC3_9ALTE</name>
<dbReference type="InterPro" id="IPR016181">
    <property type="entry name" value="Acyl_CoA_acyltransferase"/>
</dbReference>
<dbReference type="GO" id="GO:0016746">
    <property type="term" value="F:acyltransferase activity"/>
    <property type="evidence" value="ECO:0007669"/>
    <property type="project" value="UniProtKB-KW"/>
</dbReference>
<feature type="domain" description="N-acetyltransferase" evidence="3">
    <location>
        <begin position="1"/>
        <end position="146"/>
    </location>
</feature>
<evidence type="ECO:0000313" key="5">
    <source>
        <dbReference type="Proteomes" id="UP001520878"/>
    </source>
</evidence>
<dbReference type="Pfam" id="PF13673">
    <property type="entry name" value="Acetyltransf_10"/>
    <property type="match status" value="1"/>
</dbReference>
<organism evidence="4 5">
    <name type="scientific">Fluctibacter halophilus</name>
    <dbReference type="NCBI Taxonomy" id="226011"/>
    <lineage>
        <taxon>Bacteria</taxon>
        <taxon>Pseudomonadati</taxon>
        <taxon>Pseudomonadota</taxon>
        <taxon>Gammaproteobacteria</taxon>
        <taxon>Alteromonadales</taxon>
        <taxon>Alteromonadaceae</taxon>
        <taxon>Fluctibacter</taxon>
    </lineage>
</organism>
<evidence type="ECO:0000259" key="3">
    <source>
        <dbReference type="PROSITE" id="PS51186"/>
    </source>
</evidence>
<dbReference type="InterPro" id="IPR000182">
    <property type="entry name" value="GNAT_dom"/>
</dbReference>
<proteinExistence type="predicted"/>
<accession>A0ABS8GBC3</accession>
<gene>
    <name evidence="4" type="ORF">LJ739_16220</name>
</gene>
<dbReference type="SUPFAM" id="SSF55729">
    <property type="entry name" value="Acyl-CoA N-acyltransferases (Nat)"/>
    <property type="match status" value="1"/>
</dbReference>
<evidence type="ECO:0000256" key="1">
    <source>
        <dbReference type="ARBA" id="ARBA00022679"/>
    </source>
</evidence>
<dbReference type="EMBL" id="JAJEWP010000006">
    <property type="protein sequence ID" value="MCC2617798.1"/>
    <property type="molecule type" value="Genomic_DNA"/>
</dbReference>
<reference evidence="4 5" key="1">
    <citation type="submission" date="2021-10" db="EMBL/GenBank/DDBJ databases">
        <title>Draft genome of Aestuariibacter halophilus JC2043.</title>
        <authorList>
            <person name="Emsley S.A."/>
            <person name="Pfannmuller K.M."/>
            <person name="Ushijima B."/>
            <person name="Saw J.H."/>
            <person name="Videau P."/>
        </authorList>
    </citation>
    <scope>NUCLEOTIDE SEQUENCE [LARGE SCALE GENOMIC DNA]</scope>
    <source>
        <strain evidence="4 5">JC2043</strain>
    </source>
</reference>
<dbReference type="EC" id="2.3.1.-" evidence="4"/>
<dbReference type="PROSITE" id="PS51186">
    <property type="entry name" value="GNAT"/>
    <property type="match status" value="1"/>
</dbReference>
<dbReference type="PANTHER" id="PTHR43800">
    <property type="entry name" value="PEPTIDYL-LYSINE N-ACETYLTRANSFERASE YJAB"/>
    <property type="match status" value="1"/>
</dbReference>
<evidence type="ECO:0000256" key="2">
    <source>
        <dbReference type="ARBA" id="ARBA00023315"/>
    </source>
</evidence>
<dbReference type="Gene3D" id="3.40.630.30">
    <property type="match status" value="1"/>
</dbReference>
<dbReference type="PANTHER" id="PTHR43800:SF1">
    <property type="entry name" value="PEPTIDYL-LYSINE N-ACETYLTRANSFERASE YJAB"/>
    <property type="match status" value="1"/>
</dbReference>
<dbReference type="Proteomes" id="UP001520878">
    <property type="component" value="Unassembled WGS sequence"/>
</dbReference>
<dbReference type="CDD" id="cd04301">
    <property type="entry name" value="NAT_SF"/>
    <property type="match status" value="1"/>
</dbReference>
<protein>
    <submittedName>
        <fullName evidence="4">GNAT family N-acetyltransferase</fullName>
        <ecNumber evidence="4">2.3.1.-</ecNumber>
    </submittedName>
</protein>
<keyword evidence="5" id="KW-1185">Reference proteome</keyword>
<keyword evidence="1 4" id="KW-0808">Transferase</keyword>
<dbReference type="RefSeq" id="WP_229162189.1">
    <property type="nucleotide sequence ID" value="NZ_JAJEWP010000006.1"/>
</dbReference>
<evidence type="ECO:0000313" key="4">
    <source>
        <dbReference type="EMBL" id="MCC2617798.1"/>
    </source>
</evidence>
<keyword evidence="2 4" id="KW-0012">Acyltransferase</keyword>
<comment type="caution">
    <text evidence="4">The sequence shown here is derived from an EMBL/GenBank/DDBJ whole genome shotgun (WGS) entry which is preliminary data.</text>
</comment>
<sequence>MQTFPVTPGDYPALLQVWEDAVRATHDFLPEANLQALKPLLLSDYFDAVTLRCVKDKAGAIVGFVGVAQGNIEMLFVAPEHFGQGLGKTLLTYAREHLAASTVDVNEQNPKALGFYLCQGFVQTGRSPLDGQGNPFPLIHMTWPEPA</sequence>